<dbReference type="Pfam" id="PF07715">
    <property type="entry name" value="Plug"/>
    <property type="match status" value="1"/>
</dbReference>
<organism evidence="10 11">
    <name type="scientific">Methyloceanibacter caenitepidi</name>
    <dbReference type="NCBI Taxonomy" id="1384459"/>
    <lineage>
        <taxon>Bacteria</taxon>
        <taxon>Pseudomonadati</taxon>
        <taxon>Pseudomonadota</taxon>
        <taxon>Alphaproteobacteria</taxon>
        <taxon>Hyphomicrobiales</taxon>
        <taxon>Hyphomicrobiaceae</taxon>
        <taxon>Methyloceanibacter</taxon>
    </lineage>
</organism>
<protein>
    <recommendedName>
        <fullName evidence="9">TonB-dependent receptor plug domain-containing protein</fullName>
    </recommendedName>
</protein>
<evidence type="ECO:0000256" key="3">
    <source>
        <dbReference type="ARBA" id="ARBA00022452"/>
    </source>
</evidence>
<reference evidence="10 11" key="1">
    <citation type="submission" date="2014-09" db="EMBL/GenBank/DDBJ databases">
        <title>Genome sequencing of Methyloceanibacter caenitepidi Gela4.</title>
        <authorList>
            <person name="Takeuchi M."/>
            <person name="Susumu S."/>
            <person name="Kamagata Y."/>
            <person name="Oshima K."/>
            <person name="Hattori M."/>
            <person name="Iwasaki W."/>
        </authorList>
    </citation>
    <scope>NUCLEOTIDE SEQUENCE [LARGE SCALE GENOMIC DNA]</scope>
    <source>
        <strain evidence="10 11">Gela4</strain>
    </source>
</reference>
<keyword evidence="4 7" id="KW-0812">Transmembrane</keyword>
<keyword evidence="11" id="KW-1185">Reference proteome</keyword>
<comment type="similarity">
    <text evidence="7">Belongs to the TonB-dependent receptor family.</text>
</comment>
<feature type="region of interest" description="Disordered" evidence="8">
    <location>
        <begin position="368"/>
        <end position="395"/>
    </location>
</feature>
<feature type="domain" description="TonB-dependent receptor plug" evidence="9">
    <location>
        <begin position="164"/>
        <end position="255"/>
    </location>
</feature>
<feature type="region of interest" description="Disordered" evidence="8">
    <location>
        <begin position="31"/>
        <end position="50"/>
    </location>
</feature>
<dbReference type="PANTHER" id="PTHR30442">
    <property type="entry name" value="IRON III DICITRATE TRANSPORT PROTEIN FECA"/>
    <property type="match status" value="1"/>
</dbReference>
<keyword evidence="3 7" id="KW-1134">Transmembrane beta strand</keyword>
<comment type="subcellular location">
    <subcellularLocation>
        <location evidence="1 7">Cell outer membrane</location>
        <topology evidence="1 7">Multi-pass membrane protein</topology>
    </subcellularLocation>
</comment>
<accession>A0A0A8K720</accession>
<sequence length="924" mass="102144">MCGGALALGICAFLPAEAVGQATENEVISEETAPAVTAPAVGGEPPADATLELEGDVPAVEIIQSQPEPEQPPEPVQAEARPEPRPVSVPAPQPVAYEPPSAQPAFEPIEPEEFFPTLITQQQPEYYGPAAGEANFERTWNGAESPINPNNGIAPGNLQNFSEAGSRVTRQQINEQDPLSTNDILQRVPGLTIVNDDGIGNQGGIGIRGSNPRRSRKILVMEDGQSINMSLYIDPSVHYVPPPDRIEAVEVIKGSIIYAPNNNFGAVNFRNLQPFGPDEFVMSGEGGAVALNGAGGDGGAGKWHVHNRKTWENWGTVVSYTGADVQGTWDTERLTYNDFYAAVGWKDTNADFVFSGSYMRQRDKYDEANLEFEEEEDGEEEEGDLEEDEELEEEEATVFRSDTVEQAFFREIKHCKSCFNPGSRFSTYNADPFRLQGTLNYYFDEDTSSNTRVYYYHHRRDRYQNFEGADPSQAEGNFAPFLLGDDVIIPEGVMLGRLRTYQHVGGEQRFELANRELIAGLNQDFQFGARYEHHTFANRNFFGRQGEILEDGDDRGLTVFDSEHEADAVSAYAQTVIKATPAIDIVPGIRFEHISSKVRQLSSSEEEGEGERELEECEIDGQDFFNEGECVVFEINPNDQNFNYDKTYWLPGISFSWGLFGKQVAPVYDGKSLQDYETVYHTTMYGGYNRGVTIPVQREGPFPPKDELGDNFQLGVRSTGVKGVTFDMAGFFKSIENYQVRGSSTTTSGLNVYTNIDQVEISGVEMYGRLDSRPFTGWNLNPYFEGTFTYSNGVVTEGVLPGGESIVGNRIPFAPREVAYLTTGIESTAGWNASVSFVYRGEFYTDEENTPFGGDPSGEDGLVPSVWLLNARANYTIPTDVFGSEMVVFVSGENLTDKLYITDREDGIKPGLGRSVMAGARVKW</sequence>
<evidence type="ECO:0000256" key="4">
    <source>
        <dbReference type="ARBA" id="ARBA00022692"/>
    </source>
</evidence>
<gene>
    <name evidence="10" type="ORF">GL4_3160</name>
</gene>
<dbReference type="SUPFAM" id="SSF56935">
    <property type="entry name" value="Porins"/>
    <property type="match status" value="1"/>
</dbReference>
<feature type="region of interest" description="Disordered" evidence="8">
    <location>
        <begin position="64"/>
        <end position="89"/>
    </location>
</feature>
<evidence type="ECO:0000256" key="6">
    <source>
        <dbReference type="ARBA" id="ARBA00023237"/>
    </source>
</evidence>
<dbReference type="EMBL" id="AP014648">
    <property type="protein sequence ID" value="BAQ18591.1"/>
    <property type="molecule type" value="Genomic_DNA"/>
</dbReference>
<dbReference type="Gene3D" id="2.170.130.10">
    <property type="entry name" value="TonB-dependent receptor, plug domain"/>
    <property type="match status" value="1"/>
</dbReference>
<dbReference type="Proteomes" id="UP000031643">
    <property type="component" value="Chromosome"/>
</dbReference>
<evidence type="ECO:0000256" key="5">
    <source>
        <dbReference type="ARBA" id="ARBA00023136"/>
    </source>
</evidence>
<dbReference type="InterPro" id="IPR036942">
    <property type="entry name" value="Beta-barrel_TonB_sf"/>
</dbReference>
<dbReference type="Gene3D" id="2.40.170.20">
    <property type="entry name" value="TonB-dependent receptor, beta-barrel domain"/>
    <property type="match status" value="1"/>
</dbReference>
<evidence type="ECO:0000256" key="7">
    <source>
        <dbReference type="PROSITE-ProRule" id="PRU01360"/>
    </source>
</evidence>
<keyword evidence="2 7" id="KW-0813">Transport</keyword>
<keyword evidence="5 7" id="KW-0472">Membrane</keyword>
<dbReference type="PANTHER" id="PTHR30442:SF0">
    <property type="entry name" value="FE(3+) DICITRATE TRANSPORT PROTEIN FECA"/>
    <property type="match status" value="1"/>
</dbReference>
<evidence type="ECO:0000313" key="10">
    <source>
        <dbReference type="EMBL" id="BAQ18591.1"/>
    </source>
</evidence>
<evidence type="ECO:0000256" key="1">
    <source>
        <dbReference type="ARBA" id="ARBA00004571"/>
    </source>
</evidence>
<dbReference type="PROSITE" id="PS52016">
    <property type="entry name" value="TONB_DEPENDENT_REC_3"/>
    <property type="match status" value="1"/>
</dbReference>
<evidence type="ECO:0000256" key="8">
    <source>
        <dbReference type="SAM" id="MobiDB-lite"/>
    </source>
</evidence>
<dbReference type="HOGENOM" id="CLU_008287_17_0_5"/>
<dbReference type="KEGG" id="mcg:GL4_3160"/>
<dbReference type="InterPro" id="IPR012910">
    <property type="entry name" value="Plug_dom"/>
</dbReference>
<proteinExistence type="inferred from homology"/>
<evidence type="ECO:0000259" key="9">
    <source>
        <dbReference type="Pfam" id="PF07715"/>
    </source>
</evidence>
<keyword evidence="6 7" id="KW-0998">Cell outer membrane</keyword>
<evidence type="ECO:0000256" key="2">
    <source>
        <dbReference type="ARBA" id="ARBA00022448"/>
    </source>
</evidence>
<dbReference type="GO" id="GO:0009279">
    <property type="term" value="C:cell outer membrane"/>
    <property type="evidence" value="ECO:0007669"/>
    <property type="project" value="UniProtKB-SubCell"/>
</dbReference>
<dbReference type="GO" id="GO:0033214">
    <property type="term" value="P:siderophore-iron import into cell"/>
    <property type="evidence" value="ECO:0007669"/>
    <property type="project" value="TreeGrafter"/>
</dbReference>
<dbReference type="AlphaFoldDB" id="A0A0A8K720"/>
<dbReference type="InterPro" id="IPR039426">
    <property type="entry name" value="TonB-dep_rcpt-like"/>
</dbReference>
<dbReference type="STRING" id="1384459.GL4_3160"/>
<name>A0A0A8K720_9HYPH</name>
<evidence type="ECO:0000313" key="11">
    <source>
        <dbReference type="Proteomes" id="UP000031643"/>
    </source>
</evidence>
<dbReference type="InterPro" id="IPR037066">
    <property type="entry name" value="Plug_dom_sf"/>
</dbReference>